<keyword evidence="3" id="KW-1185">Reference proteome</keyword>
<gene>
    <name evidence="2" type="ORF">BDV28DRAFT_112610</name>
</gene>
<organism evidence="2 3">
    <name type="scientific">Aspergillus coremiiformis</name>
    <dbReference type="NCBI Taxonomy" id="138285"/>
    <lineage>
        <taxon>Eukaryota</taxon>
        <taxon>Fungi</taxon>
        <taxon>Dikarya</taxon>
        <taxon>Ascomycota</taxon>
        <taxon>Pezizomycotina</taxon>
        <taxon>Eurotiomycetes</taxon>
        <taxon>Eurotiomycetidae</taxon>
        <taxon>Eurotiales</taxon>
        <taxon>Aspergillaceae</taxon>
        <taxon>Aspergillus</taxon>
        <taxon>Aspergillus subgen. Circumdati</taxon>
    </lineage>
</organism>
<dbReference type="Proteomes" id="UP000327118">
    <property type="component" value="Unassembled WGS sequence"/>
</dbReference>
<accession>A0A5N6Z6X1</accession>
<name>A0A5N6Z6X1_9EURO</name>
<keyword evidence="1" id="KW-0732">Signal</keyword>
<sequence length="317" mass="36277">MARLFPVCQSLLILTTSRAFLSGPGVPSQCGRIAVDDTDPSPRYLMARKIRYKCYMEGTEDCPGPVIPLHEDCFMILSIVLRGLGARNVDIEVLYHTMVGLVRKDRTALDLDYGADVRRAQKNVWECMPGIEYCVVQPSMAPWLANFIQFQATYNNFDLPFPNPNRRPRVLRDPFSMIPVEIMHSICSYLPGESLKALLRASFEVSVATHHNSFWKLFLKWDMPWFWEVHRLVASHKLPPYLNYKGFYLWLDEITAPRYGKADRFLGVANRRRIWGISEQLIGKYDRALSQSSSKGTSQDTEGAGLDVYSWTHTSAE</sequence>
<protein>
    <recommendedName>
        <fullName evidence="4">F-box domain-containing protein</fullName>
    </recommendedName>
</protein>
<feature type="signal peptide" evidence="1">
    <location>
        <begin position="1"/>
        <end position="19"/>
    </location>
</feature>
<evidence type="ECO:0008006" key="4">
    <source>
        <dbReference type="Google" id="ProtNLM"/>
    </source>
</evidence>
<proteinExistence type="predicted"/>
<dbReference type="AlphaFoldDB" id="A0A5N6Z6X1"/>
<feature type="chain" id="PRO_5024811425" description="F-box domain-containing protein" evidence="1">
    <location>
        <begin position="20"/>
        <end position="317"/>
    </location>
</feature>
<evidence type="ECO:0000256" key="1">
    <source>
        <dbReference type="SAM" id="SignalP"/>
    </source>
</evidence>
<reference evidence="3" key="1">
    <citation type="submission" date="2019-04" db="EMBL/GenBank/DDBJ databases">
        <title>Friends and foes A comparative genomics studyof 23 Aspergillus species from section Flavi.</title>
        <authorList>
            <consortium name="DOE Joint Genome Institute"/>
            <person name="Kjaerbolling I."/>
            <person name="Vesth T."/>
            <person name="Frisvad J.C."/>
            <person name="Nybo J.L."/>
            <person name="Theobald S."/>
            <person name="Kildgaard S."/>
            <person name="Isbrandt T."/>
            <person name="Kuo A."/>
            <person name="Sato A."/>
            <person name="Lyhne E.K."/>
            <person name="Kogle M.E."/>
            <person name="Wiebenga A."/>
            <person name="Kun R.S."/>
            <person name="Lubbers R.J."/>
            <person name="Makela M.R."/>
            <person name="Barry K."/>
            <person name="Chovatia M."/>
            <person name="Clum A."/>
            <person name="Daum C."/>
            <person name="Haridas S."/>
            <person name="He G."/>
            <person name="LaButti K."/>
            <person name="Lipzen A."/>
            <person name="Mondo S."/>
            <person name="Riley R."/>
            <person name="Salamov A."/>
            <person name="Simmons B.A."/>
            <person name="Magnuson J.K."/>
            <person name="Henrissat B."/>
            <person name="Mortensen U.H."/>
            <person name="Larsen T.O."/>
            <person name="Devries R.P."/>
            <person name="Grigoriev I.V."/>
            <person name="Machida M."/>
            <person name="Baker S.E."/>
            <person name="Andersen M.R."/>
        </authorList>
    </citation>
    <scope>NUCLEOTIDE SEQUENCE [LARGE SCALE GENOMIC DNA]</scope>
    <source>
        <strain evidence="3">CBS 553.77</strain>
    </source>
</reference>
<evidence type="ECO:0000313" key="3">
    <source>
        <dbReference type="Proteomes" id="UP000327118"/>
    </source>
</evidence>
<dbReference type="EMBL" id="ML739105">
    <property type="protein sequence ID" value="KAE8353178.1"/>
    <property type="molecule type" value="Genomic_DNA"/>
</dbReference>
<dbReference type="SUPFAM" id="SSF81383">
    <property type="entry name" value="F-box domain"/>
    <property type="match status" value="1"/>
</dbReference>
<dbReference type="OrthoDB" id="9984533at2759"/>
<evidence type="ECO:0000313" key="2">
    <source>
        <dbReference type="EMBL" id="KAE8353178.1"/>
    </source>
</evidence>
<dbReference type="InterPro" id="IPR036047">
    <property type="entry name" value="F-box-like_dom_sf"/>
</dbReference>